<dbReference type="InterPro" id="IPR029070">
    <property type="entry name" value="Chitinase_insertion_sf"/>
</dbReference>
<dbReference type="GO" id="GO:0005576">
    <property type="term" value="C:extracellular region"/>
    <property type="evidence" value="ECO:0007669"/>
    <property type="project" value="TreeGrafter"/>
</dbReference>
<dbReference type="InterPro" id="IPR017853">
    <property type="entry name" value="GH"/>
</dbReference>
<dbReference type="CDD" id="cd00174">
    <property type="entry name" value="SH3"/>
    <property type="match status" value="1"/>
</dbReference>
<dbReference type="GO" id="GO:0004568">
    <property type="term" value="F:chitinase activity"/>
    <property type="evidence" value="ECO:0007669"/>
    <property type="project" value="TreeGrafter"/>
</dbReference>
<gene>
    <name evidence="8" type="ORF">PLBR_LOCUS5675</name>
</gene>
<dbReference type="InterPro" id="IPR050314">
    <property type="entry name" value="Glycosyl_Hydrlase_18"/>
</dbReference>
<feature type="region of interest" description="Disordered" evidence="3">
    <location>
        <begin position="942"/>
        <end position="965"/>
    </location>
</feature>
<keyword evidence="8" id="KW-0496">Mitochondrion</keyword>
<dbReference type="Proteomes" id="UP000290189">
    <property type="component" value="Unassembled WGS sequence"/>
</dbReference>
<dbReference type="Gene3D" id="3.20.20.80">
    <property type="entry name" value="Glycosidases"/>
    <property type="match status" value="2"/>
</dbReference>
<evidence type="ECO:0000256" key="4">
    <source>
        <dbReference type="SAM" id="Phobius"/>
    </source>
</evidence>
<geneLocation type="mitochondrion" evidence="8"/>
<feature type="domain" description="GH18" evidence="7">
    <location>
        <begin position="37"/>
        <end position="410"/>
    </location>
</feature>
<dbReference type="SUPFAM" id="SSF50044">
    <property type="entry name" value="SH3-domain"/>
    <property type="match status" value="1"/>
</dbReference>
<feature type="transmembrane region" description="Helical" evidence="4">
    <location>
        <begin position="1549"/>
        <end position="1570"/>
    </location>
</feature>
<feature type="domain" description="SH3" evidence="6">
    <location>
        <begin position="1858"/>
        <end position="1919"/>
    </location>
</feature>
<evidence type="ECO:0000256" key="1">
    <source>
        <dbReference type="ARBA" id="ARBA00022443"/>
    </source>
</evidence>
<dbReference type="InterPro" id="IPR036028">
    <property type="entry name" value="SH3-like_dom_sf"/>
</dbReference>
<keyword evidence="1 2" id="KW-0728">SH3 domain</keyword>
<dbReference type="SUPFAM" id="SSF51445">
    <property type="entry name" value="(Trans)glycosidases"/>
    <property type="match status" value="2"/>
</dbReference>
<evidence type="ECO:0000256" key="5">
    <source>
        <dbReference type="SAM" id="SignalP"/>
    </source>
</evidence>
<keyword evidence="4" id="KW-0812">Transmembrane</keyword>
<dbReference type="SMART" id="SM00326">
    <property type="entry name" value="SH3"/>
    <property type="match status" value="1"/>
</dbReference>
<dbReference type="SMART" id="SM00636">
    <property type="entry name" value="Glyco_18"/>
    <property type="match status" value="2"/>
</dbReference>
<evidence type="ECO:0000259" key="7">
    <source>
        <dbReference type="PROSITE" id="PS51910"/>
    </source>
</evidence>
<dbReference type="InterPro" id="IPR001452">
    <property type="entry name" value="SH3_domain"/>
</dbReference>
<dbReference type="PROSITE" id="PS50002">
    <property type="entry name" value="SH3"/>
    <property type="match status" value="1"/>
</dbReference>
<dbReference type="InterPro" id="IPR011583">
    <property type="entry name" value="Chitinase_II/V-like_cat"/>
</dbReference>
<keyword evidence="5" id="KW-0732">Signal</keyword>
<feature type="compositionally biased region" description="Acidic residues" evidence="3">
    <location>
        <begin position="856"/>
        <end position="865"/>
    </location>
</feature>
<feature type="transmembrane region" description="Helical" evidence="4">
    <location>
        <begin position="1619"/>
        <end position="1639"/>
    </location>
</feature>
<dbReference type="PROSITE" id="PS51910">
    <property type="entry name" value="GH18_2"/>
    <property type="match status" value="2"/>
</dbReference>
<feature type="domain" description="GH18" evidence="7">
    <location>
        <begin position="453"/>
        <end position="827"/>
    </location>
</feature>
<keyword evidence="4" id="KW-1133">Transmembrane helix</keyword>
<dbReference type="PANTHER" id="PTHR11177:SF317">
    <property type="entry name" value="CHITINASE 12-RELATED"/>
    <property type="match status" value="1"/>
</dbReference>
<accession>A0A3P3YES9</accession>
<organism evidence="8 9">
    <name type="scientific">Plasmodiophora brassicae</name>
    <name type="common">Clubroot disease agent</name>
    <dbReference type="NCBI Taxonomy" id="37360"/>
    <lineage>
        <taxon>Eukaryota</taxon>
        <taxon>Sar</taxon>
        <taxon>Rhizaria</taxon>
        <taxon>Endomyxa</taxon>
        <taxon>Phytomyxea</taxon>
        <taxon>Plasmodiophorida</taxon>
        <taxon>Plasmodiophoridae</taxon>
        <taxon>Plasmodiophora</taxon>
    </lineage>
</organism>
<dbReference type="Gene3D" id="3.10.50.10">
    <property type="match status" value="2"/>
</dbReference>
<feature type="region of interest" description="Disordered" evidence="3">
    <location>
        <begin position="840"/>
        <end position="927"/>
    </location>
</feature>
<feature type="transmembrane region" description="Helical" evidence="4">
    <location>
        <begin position="1591"/>
        <end position="1613"/>
    </location>
</feature>
<dbReference type="Pfam" id="PF00704">
    <property type="entry name" value="Glyco_hydro_18"/>
    <property type="match status" value="2"/>
</dbReference>
<dbReference type="SUPFAM" id="SSF54556">
    <property type="entry name" value="Chitinase insertion domain"/>
    <property type="match status" value="1"/>
</dbReference>
<feature type="signal peptide" evidence="5">
    <location>
        <begin position="1"/>
        <end position="18"/>
    </location>
</feature>
<feature type="compositionally biased region" description="Basic and acidic residues" evidence="3">
    <location>
        <begin position="891"/>
        <end position="901"/>
    </location>
</feature>
<feature type="compositionally biased region" description="Polar residues" evidence="3">
    <location>
        <begin position="867"/>
        <end position="878"/>
    </location>
</feature>
<feature type="transmembrane region" description="Helical" evidence="4">
    <location>
        <begin position="1471"/>
        <end position="1494"/>
    </location>
</feature>
<evidence type="ECO:0000256" key="2">
    <source>
        <dbReference type="PROSITE-ProRule" id="PRU00192"/>
    </source>
</evidence>
<feature type="transmembrane region" description="Helical" evidence="4">
    <location>
        <begin position="1506"/>
        <end position="1529"/>
    </location>
</feature>
<evidence type="ECO:0000259" key="6">
    <source>
        <dbReference type="PROSITE" id="PS50002"/>
    </source>
</evidence>
<dbReference type="Pfam" id="PF00018">
    <property type="entry name" value="SH3_1"/>
    <property type="match status" value="1"/>
</dbReference>
<evidence type="ECO:0000313" key="9">
    <source>
        <dbReference type="Proteomes" id="UP000290189"/>
    </source>
</evidence>
<evidence type="ECO:0000313" key="8">
    <source>
        <dbReference type="EMBL" id="SPQ98460.1"/>
    </source>
</evidence>
<keyword evidence="4" id="KW-0472">Membrane</keyword>
<evidence type="ECO:0000256" key="3">
    <source>
        <dbReference type="SAM" id="MobiDB-lite"/>
    </source>
</evidence>
<proteinExistence type="predicted"/>
<protein>
    <submittedName>
        <fullName evidence="8">Uncharacterized protein</fullName>
    </submittedName>
</protein>
<feature type="chain" id="PRO_5018208172" evidence="5">
    <location>
        <begin position="19"/>
        <end position="1924"/>
    </location>
</feature>
<dbReference type="InterPro" id="IPR001223">
    <property type="entry name" value="Glyco_hydro18_cat"/>
</dbReference>
<feature type="transmembrane region" description="Helical" evidence="4">
    <location>
        <begin position="1668"/>
        <end position="1690"/>
    </location>
</feature>
<feature type="transmembrane region" description="Helical" evidence="4">
    <location>
        <begin position="1710"/>
        <end position="1731"/>
    </location>
</feature>
<dbReference type="GO" id="GO:0008061">
    <property type="term" value="F:chitin binding"/>
    <property type="evidence" value="ECO:0007669"/>
    <property type="project" value="InterPro"/>
</dbReference>
<sequence>MYLLLVFVAAYELAPARAAPQACRNCSSSATGPGTSARIIGHFVNWKSSVLQVAGIDGSLLTEIVYEQFDIVNGQCVVNDVWGDTQKQFGSNVLGDDTNASPYKGNFYQLRLLKQQPGNVGRLRTLIMIGGWSSSSNLSVIASTSAGRRLLASSCTGLARYYGFDGVDVGWQYPVRGGAPKNVYSASDKTNLPLLLAAFRSQDPGLLLTTTIRYQQDTLFPTYDLAAIANQVDWIHADTFGSWGTWSSSTGHYANLYYNLASPNTQTVDGMVQQALAAGVPPCKFILDVPLSFPAWTTSQSVAASFPALFTTGSGYSTGATDGGMFRYRDVVSIASGGSYQFVWDSISAASVLYSTSTLVWIATETTQSTAAKAAYVTSNNLGGVKFLDLSGDTSSFQIVTAMQSALKSAAPCSGQVAAVPLSGAIPGYQQQAPGACAPVTSSAGVPALRTATRVIGRFTNYKQSFLAVADIDGTLLTHVIYESAVANSSWQCDFESAWYDIQQVLGANALGDDTNDPYHGNFNQLRRLKLKYPHLKTILQLGPDVLFSSLLSVPARQSAFVSSCVAMMRQYGFDGLNIYWNNPVTGASYKSDPHLSTDRTQLPVVMQMFRAQMPPGALLTLTMTSMAYEMYAMYDVPGIVPYVDFIEYRNEWMWGTWSSSPAHLNPLHFNIASMSYASVDANIVQLLNWGVPHCKLVLGVPVYGEAWQLSGPISGPFYPGVFSASGLAYTTGSTDGSGHYRYRDVVALMQFSPGSWADQWDPVSMVSFLYNAASRIVITYENPASITAKAAYAKSMTLGGFAVDNLDGDTTTFTLLQSAVQAMGIDETEDIVVASACHEGSNVVSPSDPKTDEKVDQDEGEYDAIETTNDVGPTTGASEVDDSFNPKTYKKVDKGERQCDAIESTTNDVRPETDDSFNQSEGEGDDFDRIHAEHSVIVARSDSEIDDTLNADEGEDNDSKGGSVHDVGATSYHAFASSDGNIVVPAVFVAVVAAGVAATAAFEFGRDFARWAVAGPAAPDLTDPSVVLTSLSSSELRIAPCTLQPGGTYTFTVTLSLAGASTQAHATVTTGAGTSSGPLSITVTPSAGPIMSLVDVLSMSVTPQASPYCAVFFVMMHGMYPSALGNGACVGALQTVLPAGDPSNGHMLNITAVLMTPRGQRTCRKAAVSVAVIPPPSTVDLAGLVSQRVSSGLSSADVALAAASITTRAADRAMLLNVVSSLMANAALASDQGIAAAWALAMTTQADLTPDMVGDTMRTVTFFVNNSTVPLTASPRMAVSLTIASCVDALRKPTASIQSIVDRLALDALSDVETSSQCRSACQAPTTTGAFVLEAYRVDAFETCSSSCNVNLPVSLRSRYGGVPLGVVSTSWTDVGVLSVNLYANGSTTPMSARNLSNPVTMVMPVPSRTMTVDNVQCMWFTPDHSSMNASGCTVVGPPISCACTHLTDFVLVERDMSASGFSPTLLNPVVALTFAFLSGVALIAALACTYLAPSLIVNAQALRSFRVMNVFIAGKSVLRLALIWSVSGRVPGVMNPYAVLTLAAMTQAIQFAIFVYLIALLATIWVGVEDMAGCFTQRNVAVLKFISSILKLSVFAVTVSPCPLLFVAYAFDIQPMATLAAAVVCVSTGMVALIIPITGRAIAKRLTAQSNAVERLSSRANSYKNIALFVSALTSSMGVVLLASTMLWAWSLAAPSSYNAQYDVAEPAFLALDAISVLLAIIYQVNILATQYRKAHQAAAPATMRRMPMNMMPMVPTDPPLERNVDAAAYRTRSRVHSSNVSTSFSALTHPASAEDDNHALMEDGADMRRTPWEDLLSEMSMTLVKKVKRVTEATGTTCATAPTGFQTFQQRSHVQKTFVYEALYDFVGDAQNSEMSFAVGDVFISFKDVGEGWGFARAADGRKGYIPRSYIRKVDNSSDVF</sequence>
<dbReference type="EMBL" id="OVEO01000009">
    <property type="protein sequence ID" value="SPQ98460.1"/>
    <property type="molecule type" value="Genomic_DNA"/>
</dbReference>
<name>A0A3P3YES9_PLABS</name>
<feature type="compositionally biased region" description="Acidic residues" evidence="3">
    <location>
        <begin position="945"/>
        <end position="957"/>
    </location>
</feature>
<dbReference type="Gene3D" id="2.30.30.40">
    <property type="entry name" value="SH3 Domains"/>
    <property type="match status" value="1"/>
</dbReference>
<dbReference type="GO" id="GO:0005975">
    <property type="term" value="P:carbohydrate metabolic process"/>
    <property type="evidence" value="ECO:0007669"/>
    <property type="project" value="InterPro"/>
</dbReference>
<dbReference type="PANTHER" id="PTHR11177">
    <property type="entry name" value="CHITINASE"/>
    <property type="match status" value="1"/>
</dbReference>
<reference evidence="8 9" key="1">
    <citation type="submission" date="2018-03" db="EMBL/GenBank/DDBJ databases">
        <authorList>
            <person name="Fogelqvist J."/>
        </authorList>
    </citation>
    <scope>NUCLEOTIDE SEQUENCE [LARGE SCALE GENOMIC DNA]</scope>
</reference>
<dbReference type="GO" id="GO:0006032">
    <property type="term" value="P:chitin catabolic process"/>
    <property type="evidence" value="ECO:0007669"/>
    <property type="project" value="TreeGrafter"/>
</dbReference>